<organism evidence="2 3">
    <name type="scientific">Plectosphaerella cucumerina</name>
    <dbReference type="NCBI Taxonomy" id="40658"/>
    <lineage>
        <taxon>Eukaryota</taxon>
        <taxon>Fungi</taxon>
        <taxon>Dikarya</taxon>
        <taxon>Ascomycota</taxon>
        <taxon>Pezizomycotina</taxon>
        <taxon>Sordariomycetes</taxon>
        <taxon>Hypocreomycetidae</taxon>
        <taxon>Glomerellales</taxon>
        <taxon>Plectosphaerellaceae</taxon>
        <taxon>Plectosphaerella</taxon>
    </lineage>
</organism>
<dbReference type="PANTHER" id="PTHR33840">
    <property type="match status" value="1"/>
</dbReference>
<sequence length="451" mass="50205">MGAPKRVVVLCDGTWCGRDTKTKSNIFYLASMMGIDMTGRPAEYITTDICAAYFDGVGMNADFMSYLWNGALALEAKKECTKVYEFIVKHSAWDSTTSTEVWMFGISRGAYIVRSVGGMINNCGILKDETNATLITEVYDIYRSAYAVHHPASKESHQFRQRVSYGVKTPVKFMGLFDTVGSLGVPTLDYNTGSGFEWPQFHDDLISSAVAKVYHATAIHDRFWGFEPCLASRDAKHDGDEELQIQQRWFPGCHYDLARQEFQFLREGGSTLERLTFPVLNLFSNTISPNEKLADLVLLWILRAVRAEGGGAIIQRNMWGGPSTIDAEIPRIVMGIAAGNNGSGDKYDRILDYLPGGRVLSAPIAWLKSLNATTYAILFNPVDRFIPHPGMNNDQTSAVWNSVYNFHLPDFTLNGVIIGQVARVTGERYPSQSLPRYLAYMAAVGKDPWAC</sequence>
<accession>A0A8K0TTM3</accession>
<keyword evidence="3" id="KW-1185">Reference proteome</keyword>
<evidence type="ECO:0000313" key="2">
    <source>
        <dbReference type="EMBL" id="KAH7369489.1"/>
    </source>
</evidence>
<dbReference type="EMBL" id="JAGPXD010000002">
    <property type="protein sequence ID" value="KAH7369489.1"/>
    <property type="molecule type" value="Genomic_DNA"/>
</dbReference>
<comment type="caution">
    <text evidence="2">The sequence shown here is derived from an EMBL/GenBank/DDBJ whole genome shotgun (WGS) entry which is preliminary data.</text>
</comment>
<evidence type="ECO:0000313" key="3">
    <source>
        <dbReference type="Proteomes" id="UP000813385"/>
    </source>
</evidence>
<reference evidence="2" key="1">
    <citation type="journal article" date="2021" name="Nat. Commun.">
        <title>Genetic determinants of endophytism in the Arabidopsis root mycobiome.</title>
        <authorList>
            <person name="Mesny F."/>
            <person name="Miyauchi S."/>
            <person name="Thiergart T."/>
            <person name="Pickel B."/>
            <person name="Atanasova L."/>
            <person name="Karlsson M."/>
            <person name="Huettel B."/>
            <person name="Barry K.W."/>
            <person name="Haridas S."/>
            <person name="Chen C."/>
            <person name="Bauer D."/>
            <person name="Andreopoulos W."/>
            <person name="Pangilinan J."/>
            <person name="LaButti K."/>
            <person name="Riley R."/>
            <person name="Lipzen A."/>
            <person name="Clum A."/>
            <person name="Drula E."/>
            <person name="Henrissat B."/>
            <person name="Kohler A."/>
            <person name="Grigoriev I.V."/>
            <person name="Martin F.M."/>
            <person name="Hacquard S."/>
        </authorList>
    </citation>
    <scope>NUCLEOTIDE SEQUENCE</scope>
    <source>
        <strain evidence="2">MPI-CAGE-AT-0016</strain>
    </source>
</reference>
<dbReference type="AlphaFoldDB" id="A0A8K0TTM3"/>
<dbReference type="Pfam" id="PF09994">
    <property type="entry name" value="T6SS_Tle1-like_cat"/>
    <property type="match status" value="1"/>
</dbReference>
<dbReference type="OrthoDB" id="59699at2759"/>
<proteinExistence type="predicted"/>
<protein>
    <recommendedName>
        <fullName evidence="1">T6SS Phospholipase effector Tle1-like catalytic domain-containing protein</fullName>
    </recommendedName>
</protein>
<gene>
    <name evidence="2" type="ORF">B0T11DRAFT_254646</name>
</gene>
<name>A0A8K0TTM3_9PEZI</name>
<feature type="domain" description="T6SS Phospholipase effector Tle1-like catalytic" evidence="1">
    <location>
        <begin position="5"/>
        <end position="303"/>
    </location>
</feature>
<dbReference type="InterPro" id="IPR018712">
    <property type="entry name" value="Tle1-like_cat"/>
</dbReference>
<dbReference type="Proteomes" id="UP000813385">
    <property type="component" value="Unassembled WGS sequence"/>
</dbReference>
<evidence type="ECO:0000259" key="1">
    <source>
        <dbReference type="Pfam" id="PF09994"/>
    </source>
</evidence>
<dbReference type="PANTHER" id="PTHR33840:SF1">
    <property type="entry name" value="TLE1 PHOSPHOLIPASE DOMAIN-CONTAINING PROTEIN"/>
    <property type="match status" value="1"/>
</dbReference>